<feature type="non-terminal residue" evidence="3">
    <location>
        <position position="141"/>
    </location>
</feature>
<reference evidence="3" key="1">
    <citation type="journal article" date="2020" name="Fungal Divers.">
        <title>Resolving the Mortierellaceae phylogeny through synthesis of multi-gene phylogenetics and phylogenomics.</title>
        <authorList>
            <person name="Vandepol N."/>
            <person name="Liber J."/>
            <person name="Desiro A."/>
            <person name="Na H."/>
            <person name="Kennedy M."/>
            <person name="Barry K."/>
            <person name="Grigoriev I.V."/>
            <person name="Miller A.N."/>
            <person name="O'Donnell K."/>
            <person name="Stajich J.E."/>
            <person name="Bonito G."/>
        </authorList>
    </citation>
    <scope>NUCLEOTIDE SEQUENCE</scope>
    <source>
        <strain evidence="3">BC1065</strain>
    </source>
</reference>
<dbReference type="AlphaFoldDB" id="A0A9P6U335"/>
<dbReference type="OrthoDB" id="2368484at2759"/>
<evidence type="ECO:0000313" key="3">
    <source>
        <dbReference type="EMBL" id="KAG0257506.1"/>
    </source>
</evidence>
<organism evidence="3 4">
    <name type="scientific">Actinomortierella ambigua</name>
    <dbReference type="NCBI Taxonomy" id="1343610"/>
    <lineage>
        <taxon>Eukaryota</taxon>
        <taxon>Fungi</taxon>
        <taxon>Fungi incertae sedis</taxon>
        <taxon>Mucoromycota</taxon>
        <taxon>Mortierellomycotina</taxon>
        <taxon>Mortierellomycetes</taxon>
        <taxon>Mortierellales</taxon>
        <taxon>Mortierellaceae</taxon>
        <taxon>Actinomortierella</taxon>
    </lineage>
</organism>
<sequence>MRPFLACLLVAVLPTALFASPEPFCEDKISRTRRLFGRPAYYDLELEFPGYLHFFGSHFSGGLEVPVLWSLAGDFEEKICDYPTFVRRLTYKFNDAEDFHGPFEATFGQGEAKLEWHESGASITGSSPIGDKTVKGKAQAL</sequence>
<feature type="region of interest" description="Disordered" evidence="1">
    <location>
        <begin position="121"/>
        <end position="141"/>
    </location>
</feature>
<feature type="chain" id="PRO_5040271106" evidence="2">
    <location>
        <begin position="20"/>
        <end position="141"/>
    </location>
</feature>
<keyword evidence="2" id="KW-0732">Signal</keyword>
<feature type="signal peptide" evidence="2">
    <location>
        <begin position="1"/>
        <end position="19"/>
    </location>
</feature>
<dbReference type="EMBL" id="JAAAJB010000358">
    <property type="protein sequence ID" value="KAG0257506.1"/>
    <property type="molecule type" value="Genomic_DNA"/>
</dbReference>
<evidence type="ECO:0000256" key="2">
    <source>
        <dbReference type="SAM" id="SignalP"/>
    </source>
</evidence>
<protein>
    <submittedName>
        <fullName evidence="3">Uncharacterized protein</fullName>
    </submittedName>
</protein>
<name>A0A9P6U335_9FUNG</name>
<gene>
    <name evidence="3" type="ORF">DFQ27_005082</name>
</gene>
<accession>A0A9P6U335</accession>
<proteinExistence type="predicted"/>
<dbReference type="Proteomes" id="UP000807716">
    <property type="component" value="Unassembled WGS sequence"/>
</dbReference>
<evidence type="ECO:0000313" key="4">
    <source>
        <dbReference type="Proteomes" id="UP000807716"/>
    </source>
</evidence>
<evidence type="ECO:0000256" key="1">
    <source>
        <dbReference type="SAM" id="MobiDB-lite"/>
    </source>
</evidence>
<keyword evidence="4" id="KW-1185">Reference proteome</keyword>
<comment type="caution">
    <text evidence="3">The sequence shown here is derived from an EMBL/GenBank/DDBJ whole genome shotgun (WGS) entry which is preliminary data.</text>
</comment>